<gene>
    <name evidence="1" type="ORF">C6H66_21560</name>
</gene>
<sequence length="1002" mass="110177">MQTSVSLRRVSSLPFSEKKVLMASNTQTVVTLCHHQTPFVVLNGSRGEPVRNLSFLRYPGESGPARCLVQRQCHDPHTRAMRAFGARSLAEGIPDALTLTGLAGQPLFSHTVDGGTTRLLSDIEGRPFWGCSAEGTVSTWHYEAPTLPGRLLYVTEQAVGAMHARVRQALTWAGSEATKCNLAGAVAAAWDNAGVTETLSMSLTGVPLKTRQRLLDSQTALPDWPDNTPQRQALLEPDAQALESEVQTNATGEVIAETNALGVTTHSRYDISGTVAQTWLTWQEHGQLRRLGVLDMVEHTADGRLLAKTEGNGVVSHYEYEPQTQRLSHLTVSRPLSHTQGAQVLQDLSYHYDPVGNVIMRHDAAVTPDWHSNQQTAGSCTYTYDSLYRLISARGRERLPDTVRGPLSGLKYDNSGGRGLWCQYTENYKYDDGDNLIQIKHQGLSPWTRGMVVSTTSNRAILKTVPPLASSPDMGFTPGGRQRTLVDGRQLEWYADGQLAGVSPVIRTNGAESDRERYQYASAGVRVRKVRTTRVSGGSQRTTVTYAGGIERRQCYTERKMTLHVAVMDEGNVRLIWDYLRGQVHVRYVLSDILGSVTGETDELGRVTSREEYYPYGGSAGSVEETSDIMVRTRRYSGKERDATGLVYYGYRYYQPGLCRWLSTDPAGTMDGLNLFRMVRNNPITLSDPDGRAPEPAVIRYNNKSRWDTSVIPRGMSNNSMLTPERASQLHNHRGGGASILFAGSGSFQHLTSNSNGAAINGSAFGLLLTHTESGGKAVMHNIDSALGVLKHSVDSTFVRNTNVDIGLYHINNFPGNASSFIRMEGVHVDELNIVIKKNAINHPMLRGSNKQTGASNNAGGVVWTTGGRIRQLNIVMDKGVANFSLEKMTVKRANMFIEGNDNNYRKISRTHQLTAGMNTNKVMEEQLGSSVGASLQGMSIKTPQINMYKKGYHLSLGPIETTLSGSEITCADFKMTKFSHRNSYIKSKMEISGISWSSTLQ</sequence>
<accession>A0A2S8PVH0</accession>
<dbReference type="EMBL" id="PUWT01000072">
    <property type="protein sequence ID" value="PQQ22891.1"/>
    <property type="molecule type" value="Genomic_DNA"/>
</dbReference>
<proteinExistence type="predicted"/>
<reference evidence="1 2" key="1">
    <citation type="submission" date="2018-02" db="EMBL/GenBank/DDBJ databases">
        <title>Five New Genomes of Indian Photorhabdus Isolates TSA.</title>
        <authorList>
            <person name="Dubay B."/>
            <person name="Somvanshi V.S."/>
        </authorList>
    </citation>
    <scope>NUCLEOTIDE SEQUENCE [LARGE SCALE GENOMIC DNA]</scope>
    <source>
        <strain evidence="1 2">H1</strain>
    </source>
</reference>
<dbReference type="Proteomes" id="UP000239550">
    <property type="component" value="Unassembled WGS sequence"/>
</dbReference>
<organism evidence="1 2">
    <name type="scientific">Photorhabdus hindustanensis</name>
    <dbReference type="NCBI Taxonomy" id="2918802"/>
    <lineage>
        <taxon>Bacteria</taxon>
        <taxon>Pseudomonadati</taxon>
        <taxon>Pseudomonadota</taxon>
        <taxon>Gammaproteobacteria</taxon>
        <taxon>Enterobacterales</taxon>
        <taxon>Morganellaceae</taxon>
        <taxon>Photorhabdus</taxon>
    </lineage>
</organism>
<dbReference type="InterPro" id="IPR022385">
    <property type="entry name" value="Rhs_assc_core"/>
</dbReference>
<evidence type="ECO:0008006" key="3">
    <source>
        <dbReference type="Google" id="ProtNLM"/>
    </source>
</evidence>
<dbReference type="PANTHER" id="PTHR32305">
    <property type="match status" value="1"/>
</dbReference>
<dbReference type="InterPro" id="IPR050708">
    <property type="entry name" value="T6SS_VgrG/RHS"/>
</dbReference>
<dbReference type="AlphaFoldDB" id="A0A2S8PVH0"/>
<keyword evidence="2" id="KW-1185">Reference proteome</keyword>
<protein>
    <recommendedName>
        <fullName evidence="3">RHS repeat protein</fullName>
    </recommendedName>
</protein>
<comment type="caution">
    <text evidence="1">The sequence shown here is derived from an EMBL/GenBank/DDBJ whole genome shotgun (WGS) entry which is preliminary data.</text>
</comment>
<dbReference type="PANTHER" id="PTHR32305:SF15">
    <property type="entry name" value="PROTEIN RHSA-RELATED"/>
    <property type="match status" value="1"/>
</dbReference>
<dbReference type="Gene3D" id="2.180.10.10">
    <property type="entry name" value="RHS repeat-associated core"/>
    <property type="match status" value="1"/>
</dbReference>
<dbReference type="NCBIfam" id="TIGR03696">
    <property type="entry name" value="Rhs_assc_core"/>
    <property type="match status" value="1"/>
</dbReference>
<evidence type="ECO:0000313" key="1">
    <source>
        <dbReference type="EMBL" id="PQQ22891.1"/>
    </source>
</evidence>
<name>A0A2S8PVH0_9GAMM</name>
<evidence type="ECO:0000313" key="2">
    <source>
        <dbReference type="Proteomes" id="UP000239550"/>
    </source>
</evidence>